<dbReference type="SUPFAM" id="SSF55068">
    <property type="entry name" value="Peptide methionine sulfoxide reductase"/>
    <property type="match status" value="1"/>
</dbReference>
<dbReference type="EC" id="1.8.4.11" evidence="1"/>
<accession>A0A382HEV9</accession>
<dbReference type="InterPro" id="IPR036509">
    <property type="entry name" value="Met_Sox_Rdtase_MsrA_sf"/>
</dbReference>
<dbReference type="Gene3D" id="3.30.1060.10">
    <property type="entry name" value="Peptide methionine sulphoxide reductase MsrA"/>
    <property type="match status" value="1"/>
</dbReference>
<evidence type="ECO:0000256" key="2">
    <source>
        <dbReference type="ARBA" id="ARBA00023002"/>
    </source>
</evidence>
<feature type="domain" description="Peptide methionine sulphoxide reductase MsrA" evidence="3">
    <location>
        <begin position="32"/>
        <end position="190"/>
    </location>
</feature>
<evidence type="ECO:0000259" key="3">
    <source>
        <dbReference type="Pfam" id="PF01625"/>
    </source>
</evidence>
<dbReference type="EMBL" id="UINC01060876">
    <property type="protein sequence ID" value="SVB85848.1"/>
    <property type="molecule type" value="Genomic_DNA"/>
</dbReference>
<dbReference type="PANTHER" id="PTHR43774:SF1">
    <property type="entry name" value="PEPTIDE METHIONINE SULFOXIDE REDUCTASE MSRA 2"/>
    <property type="match status" value="1"/>
</dbReference>
<dbReference type="AlphaFoldDB" id="A0A382HEV9"/>
<sequence length="346" mass="38795">MNKIIYGIIILCVIFVSISTKAKMEATEHIEKIVLGAGCFWGVENEYAPIPGVIDVVSGYADGIGIEPNYKAITEPENKNNPNNHAEVVEVTFNKNEISATDLIRHFFEGHDPTQLNRQGNDIGTQYRSVILTTNENQQDQAKQVLAEYQLLLSEAGYGTIATKIKSLAEFHPAEDYHQDYLVKNPDGYCPIHATGIRFNTKKIIKVDNSSLLEEKNIIVIEAEDYCPYCEKFKKDVTDTYQGSIPLTFKLANELNGLDIKAPTWATPTILFLENGSEVFAHQGYMAPEVFYQELGMFKLGKSEAYNVAFNQGTDARFCKQYETFRNTPDGIFIDKLSGAPLFDTN</sequence>
<reference evidence="4" key="1">
    <citation type="submission" date="2018-05" db="EMBL/GenBank/DDBJ databases">
        <authorList>
            <person name="Lanie J.A."/>
            <person name="Ng W.-L."/>
            <person name="Kazmierczak K.M."/>
            <person name="Andrzejewski T.M."/>
            <person name="Davidsen T.M."/>
            <person name="Wayne K.J."/>
            <person name="Tettelin H."/>
            <person name="Glass J.I."/>
            <person name="Rusch D."/>
            <person name="Podicherti R."/>
            <person name="Tsui H.-C.T."/>
            <person name="Winkler M.E."/>
        </authorList>
    </citation>
    <scope>NUCLEOTIDE SEQUENCE</scope>
</reference>
<dbReference type="PANTHER" id="PTHR43774">
    <property type="entry name" value="PEPTIDE METHIONINE SULFOXIDE REDUCTASE"/>
    <property type="match status" value="1"/>
</dbReference>
<dbReference type="InterPro" id="IPR036249">
    <property type="entry name" value="Thioredoxin-like_sf"/>
</dbReference>
<gene>
    <name evidence="4" type="ORF">METZ01_LOCUS238702</name>
</gene>
<evidence type="ECO:0000313" key="4">
    <source>
        <dbReference type="EMBL" id="SVB85848.1"/>
    </source>
</evidence>
<organism evidence="4">
    <name type="scientific">marine metagenome</name>
    <dbReference type="NCBI Taxonomy" id="408172"/>
    <lineage>
        <taxon>unclassified sequences</taxon>
        <taxon>metagenomes</taxon>
        <taxon>ecological metagenomes</taxon>
    </lineage>
</organism>
<protein>
    <recommendedName>
        <fullName evidence="1">peptide-methionine (S)-S-oxide reductase</fullName>
        <ecNumber evidence="1">1.8.4.11</ecNumber>
    </recommendedName>
</protein>
<dbReference type="GO" id="GO:0008113">
    <property type="term" value="F:peptide-methionine (S)-S-oxide reductase activity"/>
    <property type="evidence" value="ECO:0007669"/>
    <property type="project" value="UniProtKB-EC"/>
</dbReference>
<dbReference type="NCBIfam" id="TIGR00401">
    <property type="entry name" value="msrA"/>
    <property type="match status" value="1"/>
</dbReference>
<proteinExistence type="inferred from homology"/>
<dbReference type="Pfam" id="PF01625">
    <property type="entry name" value="PMSR"/>
    <property type="match status" value="1"/>
</dbReference>
<evidence type="ECO:0000256" key="1">
    <source>
        <dbReference type="ARBA" id="ARBA00012502"/>
    </source>
</evidence>
<dbReference type="SUPFAM" id="SSF52833">
    <property type="entry name" value="Thioredoxin-like"/>
    <property type="match status" value="1"/>
</dbReference>
<dbReference type="HAMAP" id="MF_01401">
    <property type="entry name" value="MsrA"/>
    <property type="match status" value="1"/>
</dbReference>
<keyword evidence="2" id="KW-0560">Oxidoreductase</keyword>
<name>A0A382HEV9_9ZZZZ</name>
<feature type="non-terminal residue" evidence="4">
    <location>
        <position position="346"/>
    </location>
</feature>
<dbReference type="Gene3D" id="3.40.30.10">
    <property type="entry name" value="Glutaredoxin"/>
    <property type="match status" value="1"/>
</dbReference>
<dbReference type="InterPro" id="IPR002569">
    <property type="entry name" value="Met_Sox_Rdtase_MsrA_dom"/>
</dbReference>